<feature type="active site" evidence="6">
    <location>
        <position position="182"/>
    </location>
</feature>
<feature type="domain" description="Ap4A phosphorylase 1/2 N-terminal" evidence="10">
    <location>
        <begin position="403"/>
        <end position="476"/>
    </location>
</feature>
<organism evidence="11 12">
    <name type="scientific">Chaetomium fimeti</name>
    <dbReference type="NCBI Taxonomy" id="1854472"/>
    <lineage>
        <taxon>Eukaryota</taxon>
        <taxon>Fungi</taxon>
        <taxon>Dikarya</taxon>
        <taxon>Ascomycota</taxon>
        <taxon>Pezizomycotina</taxon>
        <taxon>Sordariomycetes</taxon>
        <taxon>Sordariomycetidae</taxon>
        <taxon>Sordariales</taxon>
        <taxon>Chaetomiaceae</taxon>
        <taxon>Chaetomium</taxon>
    </lineage>
</organism>
<evidence type="ECO:0000313" key="12">
    <source>
        <dbReference type="Proteomes" id="UP001278766"/>
    </source>
</evidence>
<feature type="domain" description="ATP adenylyltransferase C-terminal" evidence="9">
    <location>
        <begin position="568"/>
        <end position="700"/>
    </location>
</feature>
<keyword evidence="5 6" id="KW-0472">Membrane</keyword>
<evidence type="ECO:0000256" key="2">
    <source>
        <dbReference type="ARBA" id="ARBA00022692"/>
    </source>
</evidence>
<comment type="catalytic activity">
    <reaction evidence="6">
        <text>hexadecanoyl-CoA + H2O = S-hexadecanoyl-4'-phosphopantetheine + adenosine 3',5'-bisphosphate + 2 H(+)</text>
        <dbReference type="Rhea" id="RHEA:50032"/>
        <dbReference type="ChEBI" id="CHEBI:15377"/>
        <dbReference type="ChEBI" id="CHEBI:15378"/>
        <dbReference type="ChEBI" id="CHEBI:57379"/>
        <dbReference type="ChEBI" id="CHEBI:58343"/>
        <dbReference type="ChEBI" id="CHEBI:132018"/>
    </reaction>
</comment>
<evidence type="ECO:0000259" key="10">
    <source>
        <dbReference type="Pfam" id="PF19327"/>
    </source>
</evidence>
<dbReference type="InterPro" id="IPR019388">
    <property type="entry name" value="FIT"/>
</dbReference>
<dbReference type="Gene3D" id="3.30.428.70">
    <property type="match status" value="1"/>
</dbReference>
<feature type="region of interest" description="Disordered" evidence="7">
    <location>
        <begin position="376"/>
        <end position="415"/>
    </location>
</feature>
<sequence>MGSSNNPRNTPYLPTPSELALLALYPSILLFGALFSLLSPETRAAPYDAVRQAHVQDAALAPSYFARKDNVLNVAFVKRGWAWVTVAFAVFVVSHPGVGGLGARVRAGVRWAVVTAWWVGVTQWCFGPPIIDRGFRWSGGRCEVVEEAVREGGAVGVREVLTAAACKASGGSWRGGHDISGHVFLLVLGSFFLLQEVGWVAVRWARYVGEERSVVMRDGAVKGAGVEAERTERQQEGVVSTVLEALGHGGKLAAVVIGLCGWMLLMTAIYFHTWFEKLTGLLVALAGLFHCEGTRRAFKNGTSQPPPGGPPDDMGSIKIPANLPELVRTAFNRARASGDVHFFPTQVTLVNVNSVPVRLCPSNTMFQLRFSPALANKPSAPQPPAPSTDAVPTLSSPPPKETETKKPTSKPFFDPFDNPPATMLITPLGPSHNLVLNKFAIVPEHFILATRSFKEQTHLLERADLQAAYACIQAYHAHPPTTTTPTDTNPNTNPNTDPNTQGAQKKHTKEERDLYVFFNSGPASGSSQPHRHIQLLPVARMREGLGGDGDTAWEVLAGSLVHEEVRRRVPFTTFVERIGEGVDLMAVYLRLYRRACEAVLGVGEGGGEALGTDGGVEGVQARVDYNLAMTKEVMVIAPRVVEGAGVSVPGEGGARREVGKLALNGTVLAGTALVKTQAEWDALRGEPEQLVEILGRIGVPKVKAPAPA</sequence>
<dbReference type="HAMAP" id="MF_03231">
    <property type="entry name" value="SCS3"/>
    <property type="match status" value="1"/>
</dbReference>
<keyword evidence="6" id="KW-0443">Lipid metabolism</keyword>
<keyword evidence="6" id="KW-0594">Phospholipid biosynthesis</keyword>
<keyword evidence="6" id="KW-0378">Hydrolase</keyword>
<keyword evidence="3 6" id="KW-0256">Endoplasmic reticulum</keyword>
<feature type="transmembrane region" description="Helical" evidence="8">
    <location>
        <begin position="20"/>
        <end position="38"/>
    </location>
</feature>
<comment type="subcellular location">
    <subcellularLocation>
        <location evidence="1 6">Endoplasmic reticulum membrane</location>
        <topology evidence="1 6">Multi-pass membrane protein</topology>
    </subcellularLocation>
</comment>
<reference evidence="11" key="1">
    <citation type="journal article" date="2023" name="Mol. Phylogenet. Evol.">
        <title>Genome-scale phylogeny and comparative genomics of the fungal order Sordariales.</title>
        <authorList>
            <person name="Hensen N."/>
            <person name="Bonometti L."/>
            <person name="Westerberg I."/>
            <person name="Brannstrom I.O."/>
            <person name="Guillou S."/>
            <person name="Cros-Aarteil S."/>
            <person name="Calhoun S."/>
            <person name="Haridas S."/>
            <person name="Kuo A."/>
            <person name="Mondo S."/>
            <person name="Pangilinan J."/>
            <person name="Riley R."/>
            <person name="LaButti K."/>
            <person name="Andreopoulos B."/>
            <person name="Lipzen A."/>
            <person name="Chen C."/>
            <person name="Yan M."/>
            <person name="Daum C."/>
            <person name="Ng V."/>
            <person name="Clum A."/>
            <person name="Steindorff A."/>
            <person name="Ohm R.A."/>
            <person name="Martin F."/>
            <person name="Silar P."/>
            <person name="Natvig D.O."/>
            <person name="Lalanne C."/>
            <person name="Gautier V."/>
            <person name="Ament-Velasquez S.L."/>
            <person name="Kruys A."/>
            <person name="Hutchinson M.I."/>
            <person name="Powell A.J."/>
            <person name="Barry K."/>
            <person name="Miller A.N."/>
            <person name="Grigoriev I.V."/>
            <person name="Debuchy R."/>
            <person name="Gladieux P."/>
            <person name="Hiltunen Thoren M."/>
            <person name="Johannesson H."/>
        </authorList>
    </citation>
    <scope>NUCLEOTIDE SEQUENCE</scope>
    <source>
        <strain evidence="11">CBS 168.71</strain>
    </source>
</reference>
<dbReference type="InterPro" id="IPR043171">
    <property type="entry name" value="Ap4A_phos1/2-like"/>
</dbReference>
<keyword evidence="6" id="KW-1208">Phospholipid metabolism</keyword>
<dbReference type="GO" id="GO:0008654">
    <property type="term" value="P:phospholipid biosynthetic process"/>
    <property type="evidence" value="ECO:0007669"/>
    <property type="project" value="UniProtKB-KW"/>
</dbReference>
<comment type="caution">
    <text evidence="11">The sequence shown here is derived from an EMBL/GenBank/DDBJ whole genome shotgun (WGS) entry which is preliminary data.</text>
</comment>
<keyword evidence="2 6" id="KW-0812">Transmembrane</keyword>
<evidence type="ECO:0000256" key="8">
    <source>
        <dbReference type="SAM" id="Phobius"/>
    </source>
</evidence>
<evidence type="ECO:0000313" key="11">
    <source>
        <dbReference type="EMBL" id="KAK3295360.1"/>
    </source>
</evidence>
<dbReference type="InterPro" id="IPR019200">
    <property type="entry name" value="ATP_adenylylTrfase_C"/>
</dbReference>
<name>A0AAE0HFA3_9PEZI</name>
<comment type="catalytic activity">
    <reaction evidence="6">
        <text>an acyl-CoA + H2O = an acyl-4'-phosphopantetheine + adenosine 3',5'-bisphosphate + 2 H(+)</text>
        <dbReference type="Rhea" id="RHEA:50044"/>
        <dbReference type="ChEBI" id="CHEBI:15377"/>
        <dbReference type="ChEBI" id="CHEBI:15378"/>
        <dbReference type="ChEBI" id="CHEBI:58342"/>
        <dbReference type="ChEBI" id="CHEBI:58343"/>
        <dbReference type="ChEBI" id="CHEBI:132023"/>
    </reaction>
</comment>
<keyword evidence="12" id="KW-1185">Reference proteome</keyword>
<protein>
    <recommendedName>
        <fullName evidence="6">Acyl-coenzyme A diphosphatase SCS3</fullName>
        <ecNumber evidence="6">3.6.1.-</ecNumber>
    </recommendedName>
    <alternativeName>
        <fullName evidence="6">FIT family protein SCS3</fullName>
    </alternativeName>
</protein>
<evidence type="ECO:0000256" key="6">
    <source>
        <dbReference type="HAMAP-Rule" id="MF_03231"/>
    </source>
</evidence>
<dbReference type="SUPFAM" id="SSF54197">
    <property type="entry name" value="HIT-like"/>
    <property type="match status" value="1"/>
</dbReference>
<proteinExistence type="inferred from homology"/>
<evidence type="ECO:0000256" key="4">
    <source>
        <dbReference type="ARBA" id="ARBA00022989"/>
    </source>
</evidence>
<evidence type="ECO:0000256" key="3">
    <source>
        <dbReference type="ARBA" id="ARBA00022824"/>
    </source>
</evidence>
<dbReference type="GO" id="GO:0005789">
    <property type="term" value="C:endoplasmic reticulum membrane"/>
    <property type="evidence" value="ECO:0007669"/>
    <property type="project" value="UniProtKB-SubCell"/>
</dbReference>
<comment type="function">
    <text evidence="6">Fatty acyl-coenzyme A (CoA) diphosphatase that hydrolyzes fatty acyl-CoA to yield acyl-4'-phosphopantetheine and adenosine 3',5'-bisphosphate. Preferentially hydrolyzes unsaturated long-chain acyl-CoA substrates in the endoplasmic reticulum (ER) lumen. This catalytic activity is required for maintaining ER structure and for lipid droplets (LDs) biogenesis, which are lipid storage organelles involved in maintaining lipid and energy homeostasis. May directly bind to diacylglycerol (DAGs) and triacylglycerol, which is also important for LD biogenesis. May support directional budding of nacent LDs from the ER into the cytosol by reducing DAG levels at sites of LD formation. May play a role in the regulation of cell morphology and cytoskeletal organization. Involved in phospholipid biosynthesis.</text>
</comment>
<keyword evidence="6" id="KW-0444">Lipid biosynthesis</keyword>
<accession>A0AAE0HFA3</accession>
<dbReference type="GO" id="GO:0010945">
    <property type="term" value="F:coenzyme A diphosphatase activity"/>
    <property type="evidence" value="ECO:0007669"/>
    <property type="project" value="InterPro"/>
</dbReference>
<dbReference type="EMBL" id="JAUEPN010000004">
    <property type="protein sequence ID" value="KAK3295360.1"/>
    <property type="molecule type" value="Genomic_DNA"/>
</dbReference>
<evidence type="ECO:0000256" key="5">
    <source>
        <dbReference type="ARBA" id="ARBA00023136"/>
    </source>
</evidence>
<dbReference type="Pfam" id="PF19327">
    <property type="entry name" value="Ap4A_phos_N"/>
    <property type="match status" value="2"/>
</dbReference>
<reference evidence="11" key="2">
    <citation type="submission" date="2023-06" db="EMBL/GenBank/DDBJ databases">
        <authorList>
            <consortium name="Lawrence Berkeley National Laboratory"/>
            <person name="Haridas S."/>
            <person name="Hensen N."/>
            <person name="Bonometti L."/>
            <person name="Westerberg I."/>
            <person name="Brannstrom I.O."/>
            <person name="Guillou S."/>
            <person name="Cros-Aarteil S."/>
            <person name="Calhoun S."/>
            <person name="Kuo A."/>
            <person name="Mondo S."/>
            <person name="Pangilinan J."/>
            <person name="Riley R."/>
            <person name="Labutti K."/>
            <person name="Andreopoulos B."/>
            <person name="Lipzen A."/>
            <person name="Chen C."/>
            <person name="Yanf M."/>
            <person name="Daum C."/>
            <person name="Ng V."/>
            <person name="Clum A."/>
            <person name="Steindorff A."/>
            <person name="Ohm R."/>
            <person name="Martin F."/>
            <person name="Silar P."/>
            <person name="Natvig D."/>
            <person name="Lalanne C."/>
            <person name="Gautier V."/>
            <person name="Ament-Velasquez S.L."/>
            <person name="Kruys A."/>
            <person name="Hutchinson M.I."/>
            <person name="Powell A.J."/>
            <person name="Barry K."/>
            <person name="Miller A.N."/>
            <person name="Grigoriev I.V."/>
            <person name="Debuchy R."/>
            <person name="Gladieux P."/>
            <person name="Thoren M.H."/>
            <person name="Johannesson H."/>
        </authorList>
    </citation>
    <scope>NUCLEOTIDE SEQUENCE</scope>
    <source>
        <strain evidence="11">CBS 168.71</strain>
    </source>
</reference>
<comment type="catalytic activity">
    <reaction evidence="6">
        <text>(5Z,8Z,11Z,14Z)-eicosatetraenoyl-CoA + H2O = S-(5Z,8Z,11Z,14Z-eicosatetraenoyl)-4'-phosphopantetheine + adenosine 3',5'-bisphosphate + 2 H(+)</text>
        <dbReference type="Rhea" id="RHEA:65568"/>
        <dbReference type="ChEBI" id="CHEBI:15377"/>
        <dbReference type="ChEBI" id="CHEBI:15378"/>
        <dbReference type="ChEBI" id="CHEBI:57368"/>
        <dbReference type="ChEBI" id="CHEBI:58343"/>
        <dbReference type="ChEBI" id="CHEBI:156554"/>
    </reaction>
</comment>
<feature type="transmembrane region" description="Helical" evidence="8">
    <location>
        <begin position="183"/>
        <end position="202"/>
    </location>
</feature>
<dbReference type="PANTHER" id="PTHR38420">
    <property type="entry name" value="AP-4-A PHOSPHORYLASE II"/>
    <property type="match status" value="1"/>
</dbReference>
<dbReference type="GO" id="GO:0003877">
    <property type="term" value="F:ATP:ADP adenylyltransferase activity"/>
    <property type="evidence" value="ECO:0007669"/>
    <property type="project" value="InterPro"/>
</dbReference>
<feature type="transmembrane region" description="Helical" evidence="8">
    <location>
        <begin position="252"/>
        <end position="271"/>
    </location>
</feature>
<dbReference type="EC" id="3.6.1.-" evidence="6"/>
<evidence type="ECO:0000259" key="9">
    <source>
        <dbReference type="Pfam" id="PF09830"/>
    </source>
</evidence>
<dbReference type="PANTHER" id="PTHR38420:SF3">
    <property type="entry name" value="5',5'''-P-1,P-4-TETRAPHOSPHATE PHOSPHORYLASE 2"/>
    <property type="match status" value="1"/>
</dbReference>
<keyword evidence="4 6" id="KW-1133">Transmembrane helix</keyword>
<comment type="similarity">
    <text evidence="6">Belongs to the FIT family. Fungal FIT2B/SCS3 subfamily.</text>
</comment>
<feature type="compositionally biased region" description="Low complexity" evidence="7">
    <location>
        <begin position="480"/>
        <end position="500"/>
    </location>
</feature>
<dbReference type="Pfam" id="PF09830">
    <property type="entry name" value="ATP_transf"/>
    <property type="match status" value="1"/>
</dbReference>
<evidence type="ECO:0000256" key="7">
    <source>
        <dbReference type="SAM" id="MobiDB-lite"/>
    </source>
</evidence>
<dbReference type="InterPro" id="IPR046400">
    <property type="entry name" value="SCS3"/>
</dbReference>
<dbReference type="GO" id="GO:0005524">
    <property type="term" value="F:ATP binding"/>
    <property type="evidence" value="ECO:0007669"/>
    <property type="project" value="InterPro"/>
</dbReference>
<dbReference type="InterPro" id="IPR045759">
    <property type="entry name" value="Ap4A_phos1/2_N"/>
</dbReference>
<feature type="domain" description="Ap4A phosphorylase 1/2 N-terminal" evidence="10">
    <location>
        <begin position="510"/>
        <end position="540"/>
    </location>
</feature>
<evidence type="ECO:0000256" key="1">
    <source>
        <dbReference type="ARBA" id="ARBA00004477"/>
    </source>
</evidence>
<comment type="catalytic activity">
    <reaction evidence="6">
        <text>(9Z)-octadecenoyl-CoA + H2O = S-(9Z-octadecenoyl)-4'-phosphopantetheine + adenosine 3',5'-bisphosphate + 2 H(+)</text>
        <dbReference type="Rhea" id="RHEA:65564"/>
        <dbReference type="ChEBI" id="CHEBI:15377"/>
        <dbReference type="ChEBI" id="CHEBI:15378"/>
        <dbReference type="ChEBI" id="CHEBI:57387"/>
        <dbReference type="ChEBI" id="CHEBI:58343"/>
        <dbReference type="ChEBI" id="CHEBI:156553"/>
    </reaction>
</comment>
<dbReference type="GO" id="GO:0009117">
    <property type="term" value="P:nucleotide metabolic process"/>
    <property type="evidence" value="ECO:0007669"/>
    <property type="project" value="InterPro"/>
</dbReference>
<feature type="region of interest" description="Disordered" evidence="7">
    <location>
        <begin position="480"/>
        <end position="509"/>
    </location>
</feature>
<dbReference type="Pfam" id="PF10261">
    <property type="entry name" value="FIT"/>
    <property type="match status" value="1"/>
</dbReference>
<dbReference type="AlphaFoldDB" id="A0AAE0HFA3"/>
<dbReference type="GO" id="GO:0140042">
    <property type="term" value="P:lipid droplet formation"/>
    <property type="evidence" value="ECO:0007669"/>
    <property type="project" value="UniProtKB-UniRule"/>
</dbReference>
<gene>
    <name evidence="6" type="primary">SCS3</name>
    <name evidence="6" type="synonym">FIT2B</name>
    <name evidence="11" type="ORF">B0H64DRAFT_417096</name>
</gene>
<feature type="active site" evidence="6">
    <location>
        <position position="272"/>
    </location>
</feature>
<dbReference type="InterPro" id="IPR036265">
    <property type="entry name" value="HIT-like_sf"/>
</dbReference>
<dbReference type="Proteomes" id="UP001278766">
    <property type="component" value="Unassembled WGS sequence"/>
</dbReference>
<dbReference type="InterPro" id="IPR009163">
    <property type="entry name" value="Ap4A_phos1/2"/>
</dbReference>